<organism evidence="2 3">
    <name type="scientific">Dyella jiangningensis</name>
    <dbReference type="NCBI Taxonomy" id="1379159"/>
    <lineage>
        <taxon>Bacteria</taxon>
        <taxon>Pseudomonadati</taxon>
        <taxon>Pseudomonadota</taxon>
        <taxon>Gammaproteobacteria</taxon>
        <taxon>Lysobacterales</taxon>
        <taxon>Rhodanobacteraceae</taxon>
        <taxon>Dyella</taxon>
    </lineage>
</organism>
<evidence type="ECO:0000313" key="2">
    <source>
        <dbReference type="EMBL" id="RAO77094.1"/>
    </source>
</evidence>
<evidence type="ECO:0000256" key="1">
    <source>
        <dbReference type="SAM" id="MobiDB-lite"/>
    </source>
</evidence>
<sequence length="118" mass="12478">MIAVARQAEDDVPCADGVRTMRYRHLLLVTSLLCASAAAQDVAPPSDRWSTPPAAASTANSGYHDALSTAAEQAQHFNFSHQPARDKAPPDQSPIRVIINNGHGPHVNCVPMGAGTCH</sequence>
<gene>
    <name evidence="2" type="ORF">CA260_04125</name>
</gene>
<comment type="caution">
    <text evidence="2">The sequence shown here is derived from an EMBL/GenBank/DDBJ whole genome shotgun (WGS) entry which is preliminary data.</text>
</comment>
<reference evidence="2 3" key="1">
    <citation type="journal article" date="2018" name="Genet. Mol. Biol.">
        <title>The genome sequence of Dyella jiangningensis FCAV SCS01 from a lignocellulose-decomposing microbial consortium metagenome reveals potential for biotechnological applications.</title>
        <authorList>
            <person name="Desiderato J.G."/>
            <person name="Alvarenga D.O."/>
            <person name="Constancio M.T.L."/>
            <person name="Alves L.M.C."/>
            <person name="Varani A.M."/>
        </authorList>
    </citation>
    <scope>NUCLEOTIDE SEQUENCE [LARGE SCALE GENOMIC DNA]</scope>
    <source>
        <strain evidence="2 3">FCAV SCS01</strain>
    </source>
</reference>
<accession>A0A328PA25</accession>
<dbReference type="EMBL" id="NFZS01000001">
    <property type="protein sequence ID" value="RAO77094.1"/>
    <property type="molecule type" value="Genomic_DNA"/>
</dbReference>
<protein>
    <submittedName>
        <fullName evidence="2">Uncharacterized protein</fullName>
    </submittedName>
</protein>
<feature type="region of interest" description="Disordered" evidence="1">
    <location>
        <begin position="43"/>
        <end position="62"/>
    </location>
</feature>
<dbReference type="AlphaFoldDB" id="A0A328PA25"/>
<feature type="compositionally biased region" description="Low complexity" evidence="1">
    <location>
        <begin position="50"/>
        <end position="59"/>
    </location>
</feature>
<proteinExistence type="predicted"/>
<evidence type="ECO:0000313" key="3">
    <source>
        <dbReference type="Proteomes" id="UP000248926"/>
    </source>
</evidence>
<name>A0A328PA25_9GAMM</name>
<dbReference type="Proteomes" id="UP000248926">
    <property type="component" value="Unassembled WGS sequence"/>
</dbReference>
<keyword evidence="3" id="KW-1185">Reference proteome</keyword>